<dbReference type="AlphaFoldDB" id="A0A543PBK3"/>
<dbReference type="Proteomes" id="UP000319865">
    <property type="component" value="Unassembled WGS sequence"/>
</dbReference>
<accession>A0A543PBK3</accession>
<organism evidence="2 3">
    <name type="scientific">Blastococcus colisei</name>
    <dbReference type="NCBI Taxonomy" id="1564162"/>
    <lineage>
        <taxon>Bacteria</taxon>
        <taxon>Bacillati</taxon>
        <taxon>Actinomycetota</taxon>
        <taxon>Actinomycetes</taxon>
        <taxon>Geodermatophilales</taxon>
        <taxon>Geodermatophilaceae</taxon>
        <taxon>Blastococcus</taxon>
    </lineage>
</organism>
<feature type="signal peptide" evidence="1">
    <location>
        <begin position="1"/>
        <end position="32"/>
    </location>
</feature>
<name>A0A543PBK3_9ACTN</name>
<protein>
    <submittedName>
        <fullName evidence="2">Uncharacterized protein</fullName>
    </submittedName>
</protein>
<gene>
    <name evidence="2" type="ORF">FHU33_0841</name>
</gene>
<dbReference type="RefSeq" id="WP_142024215.1">
    <property type="nucleotide sequence ID" value="NZ_VFQE01000001.1"/>
</dbReference>
<evidence type="ECO:0000256" key="1">
    <source>
        <dbReference type="SAM" id="SignalP"/>
    </source>
</evidence>
<evidence type="ECO:0000313" key="3">
    <source>
        <dbReference type="Proteomes" id="UP000319865"/>
    </source>
</evidence>
<keyword evidence="3" id="KW-1185">Reference proteome</keyword>
<dbReference type="EMBL" id="VFQE01000001">
    <property type="protein sequence ID" value="TQN41473.1"/>
    <property type="molecule type" value="Genomic_DNA"/>
</dbReference>
<proteinExistence type="predicted"/>
<comment type="caution">
    <text evidence="2">The sequence shown here is derived from an EMBL/GenBank/DDBJ whole genome shotgun (WGS) entry which is preliminary data.</text>
</comment>
<sequence>MSVPSRRNHRATLVTVALAGGLVVLPPTTASADPPDLDLPTCSSTLARAQVWPGLVPTPEGQYRHVSDGFVSYLLRQPECTATGN</sequence>
<reference evidence="2 3" key="1">
    <citation type="submission" date="2019-06" db="EMBL/GenBank/DDBJ databases">
        <title>Sequencing the genomes of 1000 actinobacteria strains.</title>
        <authorList>
            <person name="Klenk H.-P."/>
        </authorList>
    </citation>
    <scope>NUCLEOTIDE SEQUENCE [LARGE SCALE GENOMIC DNA]</scope>
    <source>
        <strain evidence="2 3">DSM 46837</strain>
    </source>
</reference>
<dbReference type="OrthoDB" id="10002608at2"/>
<keyword evidence="1" id="KW-0732">Signal</keyword>
<feature type="chain" id="PRO_5021724556" evidence="1">
    <location>
        <begin position="33"/>
        <end position="85"/>
    </location>
</feature>
<evidence type="ECO:0000313" key="2">
    <source>
        <dbReference type="EMBL" id="TQN41473.1"/>
    </source>
</evidence>